<protein>
    <submittedName>
        <fullName evidence="1">Uncharacterized protein</fullName>
    </submittedName>
</protein>
<proteinExistence type="predicted"/>
<dbReference type="EMBL" id="JAHLFQ010000122">
    <property type="protein sequence ID" value="MBU3804206.1"/>
    <property type="molecule type" value="Genomic_DNA"/>
</dbReference>
<name>A0A9E2KD33_9FIRM</name>
<accession>A0A9E2KD33</accession>
<reference evidence="1" key="2">
    <citation type="submission" date="2021-04" db="EMBL/GenBank/DDBJ databases">
        <authorList>
            <person name="Gilroy R."/>
        </authorList>
    </citation>
    <scope>NUCLEOTIDE SEQUENCE</scope>
    <source>
        <strain evidence="1">B5-657</strain>
    </source>
</reference>
<dbReference type="AlphaFoldDB" id="A0A9E2KD33"/>
<comment type="caution">
    <text evidence="1">The sequence shown here is derived from an EMBL/GenBank/DDBJ whole genome shotgun (WGS) entry which is preliminary data.</text>
</comment>
<evidence type="ECO:0000313" key="1">
    <source>
        <dbReference type="EMBL" id="MBU3804206.1"/>
    </source>
</evidence>
<sequence length="154" mass="17926">MNYTQIAALIPFYDTNGENSTCILFHDGSKDYKSCSIKRYIHHMLYTLHLDPHAVKHWTYEVIGTKLNTPIIVDHRLIFLPVKLRKGVGKQDGCFGYVNNSFISSCDNNQITLTNGEILPTLSPKSYIQKKQYDAKLLSYAYVDYKQQYEFMWK</sequence>
<gene>
    <name evidence="1" type="ORF">H9872_05585</name>
</gene>
<reference evidence="1" key="1">
    <citation type="journal article" date="2021" name="PeerJ">
        <title>Extensive microbial diversity within the chicken gut microbiome revealed by metagenomics and culture.</title>
        <authorList>
            <person name="Gilroy R."/>
            <person name="Ravi A."/>
            <person name="Getino M."/>
            <person name="Pursley I."/>
            <person name="Horton D.L."/>
            <person name="Alikhan N.F."/>
            <person name="Baker D."/>
            <person name="Gharbi K."/>
            <person name="Hall N."/>
            <person name="Watson M."/>
            <person name="Adriaenssens E.M."/>
            <person name="Foster-Nyarko E."/>
            <person name="Jarju S."/>
            <person name="Secka A."/>
            <person name="Antonio M."/>
            <person name="Oren A."/>
            <person name="Chaudhuri R.R."/>
            <person name="La Ragione R."/>
            <person name="Hildebrand F."/>
            <person name="Pallen M.J."/>
        </authorList>
    </citation>
    <scope>NUCLEOTIDE SEQUENCE</scope>
    <source>
        <strain evidence="1">B5-657</strain>
    </source>
</reference>
<dbReference type="Proteomes" id="UP000824229">
    <property type="component" value="Unassembled WGS sequence"/>
</dbReference>
<organism evidence="1 2">
    <name type="scientific">Candidatus Cellulosilyticum pullistercoris</name>
    <dbReference type="NCBI Taxonomy" id="2838521"/>
    <lineage>
        <taxon>Bacteria</taxon>
        <taxon>Bacillati</taxon>
        <taxon>Bacillota</taxon>
        <taxon>Clostridia</taxon>
        <taxon>Lachnospirales</taxon>
        <taxon>Cellulosilyticaceae</taxon>
        <taxon>Cellulosilyticum</taxon>
    </lineage>
</organism>
<evidence type="ECO:0000313" key="2">
    <source>
        <dbReference type="Proteomes" id="UP000824229"/>
    </source>
</evidence>